<sequence>MALRLLLRSPLRPGALPSRVAGAPPLLRGPARPRCTAASPPASPPPLLQMPPMSTRKARIQQGGLISLSASFVRQKARETVAPAPGSFRVQTYTVPLGLPAEFALTKVFGFGRARSKALAREVGVHGSYPLSRMRESQRSYIRRALNAACIAYDTPEKAAGAALAKEIGLNIQRLKDIRCYRGIRHELRLPVRGQRSKTNAKTRKRMGRLN</sequence>
<dbReference type="InterPro" id="IPR010979">
    <property type="entry name" value="Ribosomal_uS13-like_H2TH"/>
</dbReference>
<dbReference type="GO" id="GO:0015935">
    <property type="term" value="C:small ribosomal subunit"/>
    <property type="evidence" value="ECO:0007669"/>
    <property type="project" value="TreeGrafter"/>
</dbReference>
<evidence type="ECO:0008006" key="7">
    <source>
        <dbReference type="Google" id="ProtNLM"/>
    </source>
</evidence>
<dbReference type="Gene3D" id="4.10.910.10">
    <property type="entry name" value="30s ribosomal protein s13, domain 2"/>
    <property type="match status" value="1"/>
</dbReference>
<evidence type="ECO:0000313" key="6">
    <source>
        <dbReference type="Proteomes" id="UP001515480"/>
    </source>
</evidence>
<dbReference type="Proteomes" id="UP001515480">
    <property type="component" value="Unassembled WGS sequence"/>
</dbReference>
<proteinExistence type="inferred from homology"/>
<dbReference type="InterPro" id="IPR027437">
    <property type="entry name" value="Rbsml_uS13_C"/>
</dbReference>
<evidence type="ECO:0000256" key="2">
    <source>
        <dbReference type="ARBA" id="ARBA00022980"/>
    </source>
</evidence>
<dbReference type="GO" id="GO:0003723">
    <property type="term" value="F:RNA binding"/>
    <property type="evidence" value="ECO:0007669"/>
    <property type="project" value="InterPro"/>
</dbReference>
<dbReference type="Pfam" id="PF00416">
    <property type="entry name" value="Ribosomal_S13"/>
    <property type="match status" value="1"/>
</dbReference>
<feature type="compositionally biased region" description="Low complexity" evidence="4">
    <location>
        <begin position="18"/>
        <end position="40"/>
    </location>
</feature>
<keyword evidence="2" id="KW-0689">Ribosomal protein</keyword>
<dbReference type="PROSITE" id="PS50159">
    <property type="entry name" value="RIBOSOMAL_S13_2"/>
    <property type="match status" value="1"/>
</dbReference>
<dbReference type="PANTHER" id="PTHR10871">
    <property type="entry name" value="30S RIBOSOMAL PROTEIN S13/40S RIBOSOMAL PROTEIN S18"/>
    <property type="match status" value="1"/>
</dbReference>
<comment type="caution">
    <text evidence="5">The sequence shown here is derived from an EMBL/GenBank/DDBJ whole genome shotgun (WGS) entry which is preliminary data.</text>
</comment>
<organism evidence="5 6">
    <name type="scientific">Prymnesium parvum</name>
    <name type="common">Toxic golden alga</name>
    <dbReference type="NCBI Taxonomy" id="97485"/>
    <lineage>
        <taxon>Eukaryota</taxon>
        <taxon>Haptista</taxon>
        <taxon>Haptophyta</taxon>
        <taxon>Prymnesiophyceae</taxon>
        <taxon>Prymnesiales</taxon>
        <taxon>Prymnesiaceae</taxon>
        <taxon>Prymnesium</taxon>
    </lineage>
</organism>
<evidence type="ECO:0000256" key="4">
    <source>
        <dbReference type="SAM" id="MobiDB-lite"/>
    </source>
</evidence>
<feature type="compositionally biased region" description="Basic residues" evidence="4">
    <location>
        <begin position="195"/>
        <end position="211"/>
    </location>
</feature>
<dbReference type="GO" id="GO:0005829">
    <property type="term" value="C:cytosol"/>
    <property type="evidence" value="ECO:0007669"/>
    <property type="project" value="TreeGrafter"/>
</dbReference>
<keyword evidence="6" id="KW-1185">Reference proteome</keyword>
<accession>A0AB34IIE3</accession>
<evidence type="ECO:0000256" key="1">
    <source>
        <dbReference type="ARBA" id="ARBA00008080"/>
    </source>
</evidence>
<reference evidence="5 6" key="1">
    <citation type="journal article" date="2024" name="Science">
        <title>Giant polyketide synthase enzymes in the biosynthesis of giant marine polyether toxins.</title>
        <authorList>
            <person name="Fallon T.R."/>
            <person name="Shende V.V."/>
            <person name="Wierzbicki I.H."/>
            <person name="Pendleton A.L."/>
            <person name="Watervoot N.F."/>
            <person name="Auber R.P."/>
            <person name="Gonzalez D.J."/>
            <person name="Wisecaver J.H."/>
            <person name="Moore B.S."/>
        </authorList>
    </citation>
    <scope>NUCLEOTIDE SEQUENCE [LARGE SCALE GENOMIC DNA]</scope>
    <source>
        <strain evidence="5 6">12B1</strain>
    </source>
</reference>
<dbReference type="EMBL" id="JBGBPQ010000024">
    <property type="protein sequence ID" value="KAL1499939.1"/>
    <property type="molecule type" value="Genomic_DNA"/>
</dbReference>
<feature type="region of interest" description="Disordered" evidence="4">
    <location>
        <begin position="192"/>
        <end position="211"/>
    </location>
</feature>
<gene>
    <name evidence="5" type="ORF">AB1Y20_012620</name>
</gene>
<evidence type="ECO:0000313" key="5">
    <source>
        <dbReference type="EMBL" id="KAL1499939.1"/>
    </source>
</evidence>
<name>A0AB34IIE3_PRYPA</name>
<dbReference type="SUPFAM" id="SSF46946">
    <property type="entry name" value="S13-like H2TH domain"/>
    <property type="match status" value="1"/>
</dbReference>
<keyword evidence="3" id="KW-0687">Ribonucleoprotein</keyword>
<dbReference type="InterPro" id="IPR001892">
    <property type="entry name" value="Ribosomal_uS13"/>
</dbReference>
<evidence type="ECO:0000256" key="3">
    <source>
        <dbReference type="ARBA" id="ARBA00023274"/>
    </source>
</evidence>
<dbReference type="AlphaFoldDB" id="A0AB34IIE3"/>
<dbReference type="GO" id="GO:0006412">
    <property type="term" value="P:translation"/>
    <property type="evidence" value="ECO:0007669"/>
    <property type="project" value="InterPro"/>
</dbReference>
<feature type="region of interest" description="Disordered" evidence="4">
    <location>
        <begin position="18"/>
        <end position="49"/>
    </location>
</feature>
<comment type="similarity">
    <text evidence="1">Belongs to the universal ribosomal protein uS13 family.</text>
</comment>
<dbReference type="PANTHER" id="PTHR10871:SF1">
    <property type="entry name" value="SMALL RIBOSOMAL SUBUNIT PROTEIN US13M"/>
    <property type="match status" value="1"/>
</dbReference>
<dbReference type="GO" id="GO:0003735">
    <property type="term" value="F:structural constituent of ribosome"/>
    <property type="evidence" value="ECO:0007669"/>
    <property type="project" value="InterPro"/>
</dbReference>
<protein>
    <recommendedName>
        <fullName evidence="7">30S ribosomal protein S13</fullName>
    </recommendedName>
</protein>